<accession>A0A834BYF5</accession>
<feature type="region of interest" description="Disordered" evidence="1">
    <location>
        <begin position="1"/>
        <end position="113"/>
    </location>
</feature>
<organism evidence="2 3">
    <name type="scientific">Oryzias melastigma</name>
    <name type="common">Marine medaka</name>
    <dbReference type="NCBI Taxonomy" id="30732"/>
    <lineage>
        <taxon>Eukaryota</taxon>
        <taxon>Metazoa</taxon>
        <taxon>Chordata</taxon>
        <taxon>Craniata</taxon>
        <taxon>Vertebrata</taxon>
        <taxon>Euteleostomi</taxon>
        <taxon>Actinopterygii</taxon>
        <taxon>Neopterygii</taxon>
        <taxon>Teleostei</taxon>
        <taxon>Neoteleostei</taxon>
        <taxon>Acanthomorphata</taxon>
        <taxon>Ovalentaria</taxon>
        <taxon>Atherinomorphae</taxon>
        <taxon>Beloniformes</taxon>
        <taxon>Adrianichthyidae</taxon>
        <taxon>Oryziinae</taxon>
        <taxon>Oryzias</taxon>
    </lineage>
</organism>
<feature type="compositionally biased region" description="Basic and acidic residues" evidence="1">
    <location>
        <begin position="213"/>
        <end position="223"/>
    </location>
</feature>
<feature type="compositionally biased region" description="Acidic residues" evidence="1">
    <location>
        <begin position="342"/>
        <end position="351"/>
    </location>
</feature>
<dbReference type="EMBL" id="WKFB01000956">
    <property type="protein sequence ID" value="KAF6716531.1"/>
    <property type="molecule type" value="Genomic_DNA"/>
</dbReference>
<evidence type="ECO:0000313" key="2">
    <source>
        <dbReference type="EMBL" id="KAF6716531.1"/>
    </source>
</evidence>
<evidence type="ECO:0000313" key="3">
    <source>
        <dbReference type="Proteomes" id="UP000646548"/>
    </source>
</evidence>
<gene>
    <name evidence="2" type="ORF">FQA47_018561</name>
</gene>
<feature type="compositionally biased region" description="Polar residues" evidence="1">
    <location>
        <begin position="276"/>
        <end position="289"/>
    </location>
</feature>
<evidence type="ECO:0000256" key="1">
    <source>
        <dbReference type="SAM" id="MobiDB-lite"/>
    </source>
</evidence>
<proteinExistence type="predicted"/>
<feature type="compositionally biased region" description="Basic and acidic residues" evidence="1">
    <location>
        <begin position="160"/>
        <end position="196"/>
    </location>
</feature>
<comment type="caution">
    <text evidence="2">The sequence shown here is derived from an EMBL/GenBank/DDBJ whole genome shotgun (WGS) entry which is preliminary data.</text>
</comment>
<reference evidence="2" key="1">
    <citation type="journal article" name="BMC Genomics">
        <title>Long-read sequencing and de novo genome assembly of marine medaka (Oryzias melastigma).</title>
        <authorList>
            <person name="Liang P."/>
            <person name="Saqib H.S.A."/>
            <person name="Ni X."/>
            <person name="Shen Y."/>
        </authorList>
    </citation>
    <scope>NUCLEOTIDE SEQUENCE</scope>
    <source>
        <strain evidence="2">Bigg-433</strain>
    </source>
</reference>
<name>A0A834BYF5_ORYME</name>
<protein>
    <submittedName>
        <fullName evidence="2">Reticulocyte-binding protein 2-like protein a</fullName>
    </submittedName>
</protein>
<dbReference type="AlphaFoldDB" id="A0A834BYF5"/>
<feature type="region of interest" description="Disordered" evidence="1">
    <location>
        <begin position="160"/>
        <end position="359"/>
    </location>
</feature>
<dbReference type="Proteomes" id="UP000646548">
    <property type="component" value="Unassembled WGS sequence"/>
</dbReference>
<sequence length="386" mass="46110">MRIEEEKRMEELRRQREEEERIEEMRRKEEEDMIRRQKEQEEIRRKEEEELLRRQEEEKQKEYERKKREDEMRKKEEEDRARKQKEIEEMKRKEEEEMLRRQEELERELEEERLRLEEEAREAEKERLKREEEERIRVEEEIQRKEEERRLKELERLRLEEEERMRREEQERIEEKRRREDAEKARKEKEENERCDPALVSEGSRPVSCEETDPIRTQREKRPAPRPPGSDQDGSQRWKAQDVAEQAQINKLNPESDVKTGNVVSARLMKKIPQGDSKNTQSSTPTSEVITAKHGKRPAPTRPQPAAKDSSELKTISSAGKIPQMGATEKEQVLPIHGLNPFEDELSDQEDSSVSAPVCWPPALTADGVKLKSSKMARAPAPPAKR</sequence>